<evidence type="ECO:0000256" key="1">
    <source>
        <dbReference type="SAM" id="MobiDB-lite"/>
    </source>
</evidence>
<feature type="compositionally biased region" description="Low complexity" evidence="1">
    <location>
        <begin position="599"/>
        <end position="612"/>
    </location>
</feature>
<dbReference type="AlphaFoldDB" id="A0A094ZEX0"/>
<name>A0A094ZEX0_SCHHA</name>
<evidence type="ECO:0000313" key="2">
    <source>
        <dbReference type="EMBL" id="KGB32965.1"/>
    </source>
</evidence>
<dbReference type="EMBL" id="KL250525">
    <property type="protein sequence ID" value="KGB32965.1"/>
    <property type="molecule type" value="Genomic_DNA"/>
</dbReference>
<reference evidence="2" key="1">
    <citation type="journal article" date="2012" name="Nat. Genet.">
        <title>Whole-genome sequence of Schistosoma haematobium.</title>
        <authorList>
            <person name="Young N.D."/>
            <person name="Jex A.R."/>
            <person name="Li B."/>
            <person name="Liu S."/>
            <person name="Yang L."/>
            <person name="Xiong Z."/>
            <person name="Li Y."/>
            <person name="Cantacessi C."/>
            <person name="Hall R.S."/>
            <person name="Xu X."/>
            <person name="Chen F."/>
            <person name="Wu X."/>
            <person name="Zerlotini A."/>
            <person name="Oliveira G."/>
            <person name="Hofmann A."/>
            <person name="Zhang G."/>
            <person name="Fang X."/>
            <person name="Kang Y."/>
            <person name="Campbell B.E."/>
            <person name="Loukas A."/>
            <person name="Ranganathan S."/>
            <person name="Rollinson D."/>
            <person name="Rinaldi G."/>
            <person name="Brindley P.J."/>
            <person name="Yang H."/>
            <person name="Wang J."/>
            <person name="Wang J."/>
            <person name="Gasser R.B."/>
        </authorList>
    </citation>
    <scope>NUCLEOTIDE SEQUENCE [LARGE SCALE GENOMIC DNA]</scope>
</reference>
<gene>
    <name evidence="2" type="ORF">MS3_01113</name>
</gene>
<accession>A0A094ZEX0</accession>
<sequence length="706" mass="80140">MRKDKSFQSNHRVRLRILPSIQTSTSQSTEIWPVKPSNSLNYRWKLSNAIDKFLHPNCSPPCNPDVGIWQITQQNVNSLSVTWAQLSLLQEQGKSQTNIPDENLSNCPWEKFDHLQNLLIFAPTLVSAQKNLGLVTGLANDGQLYLSPWSAPSNHFRAHIESSELGIVEAAVVDRMGSCARHTNKFEGQELVGQSMQNRFSSFSSLDNDVIMNFTVFTGEGFRRKIVNDDTLATMSRGNVHLYDIKKDKSTIFGIIIGNSVQPSSHKFHITDNPEKNVGVQFSIYVAGSNPQLPTNFNHRVVMHFSADHGRPWTGGHSLVDRWLLISALDDYLRPHCMGSIICRNDMDIILLTLNYQASGFSVIWAQKSILILTENIHLNKTTELLDSYTQQEYWNQWSKHIHHTVKRNIDFNQIPLQLNKQSKCNNHYDNCQSSLSTIHFTKPIYEQYKNVYRNKRHLYTTINCPEKEIIKLENRLLSEIRKDLQQPSIDFIKHLKEAGVGQLDEIQIERLGPCIQTQRNYEAPPIFIPGPGFEGILAFVWYRKNGRSCTDGLTSHTSIVNSGHSVVNLETEKMLTTITSPKKLTTNGRQSKNEKPDNMNSGNTSNGSDNTCLSPTKPMILINERPPFTPPDYNPGFTDSTDRLPMTHLSQSQIPLQNTNETIITGMMDNRQNQTKISFTLRPNPYRNLPPAIETKPTNSLCTIS</sequence>
<dbReference type="STRING" id="6185.A0A094ZEX0"/>
<protein>
    <submittedName>
        <fullName evidence="2">Uncharacterized protein</fullName>
    </submittedName>
</protein>
<feature type="compositionally biased region" description="Polar residues" evidence="1">
    <location>
        <begin position="578"/>
        <end position="591"/>
    </location>
</feature>
<proteinExistence type="predicted"/>
<organism evidence="2">
    <name type="scientific">Schistosoma haematobium</name>
    <name type="common">Blood fluke</name>
    <dbReference type="NCBI Taxonomy" id="6185"/>
    <lineage>
        <taxon>Eukaryota</taxon>
        <taxon>Metazoa</taxon>
        <taxon>Spiralia</taxon>
        <taxon>Lophotrochozoa</taxon>
        <taxon>Platyhelminthes</taxon>
        <taxon>Trematoda</taxon>
        <taxon>Digenea</taxon>
        <taxon>Strigeidida</taxon>
        <taxon>Schistosomatoidea</taxon>
        <taxon>Schistosomatidae</taxon>
        <taxon>Schistosoma</taxon>
    </lineage>
</organism>
<feature type="region of interest" description="Disordered" evidence="1">
    <location>
        <begin position="578"/>
        <end position="616"/>
    </location>
</feature>